<feature type="region of interest" description="Disordered" evidence="7">
    <location>
        <begin position="1520"/>
        <end position="1627"/>
    </location>
</feature>
<evidence type="ECO:0000313" key="10">
    <source>
        <dbReference type="Proteomes" id="UP000319801"/>
    </source>
</evidence>
<evidence type="ECO:0000256" key="5">
    <source>
        <dbReference type="PROSITE-ProRule" id="PRU00283"/>
    </source>
</evidence>
<dbReference type="InterPro" id="IPR036961">
    <property type="entry name" value="Kinesin_motor_dom_sf"/>
</dbReference>
<feature type="region of interest" description="Disordered" evidence="7">
    <location>
        <begin position="1287"/>
        <end position="1312"/>
    </location>
</feature>
<evidence type="ECO:0000259" key="8">
    <source>
        <dbReference type="PROSITE" id="PS50067"/>
    </source>
</evidence>
<dbReference type="PANTHER" id="PTHR21583">
    <property type="entry name" value="ELYS PROTEIN"/>
    <property type="match status" value="1"/>
</dbReference>
<evidence type="ECO:0000256" key="6">
    <source>
        <dbReference type="SAM" id="Coils"/>
    </source>
</evidence>
<dbReference type="Gene3D" id="3.40.850.10">
    <property type="entry name" value="Kinesin motor domain"/>
    <property type="match status" value="1"/>
</dbReference>
<feature type="compositionally biased region" description="Low complexity" evidence="7">
    <location>
        <begin position="1613"/>
        <end position="1627"/>
    </location>
</feature>
<dbReference type="InterPro" id="IPR027417">
    <property type="entry name" value="P-loop_NTPase"/>
</dbReference>
<feature type="region of interest" description="Disordered" evidence="7">
    <location>
        <begin position="625"/>
        <end position="653"/>
    </location>
</feature>
<protein>
    <submittedName>
        <fullName evidence="9">Kinesin-like protein KIF28P</fullName>
    </submittedName>
</protein>
<dbReference type="Pfam" id="PF13934">
    <property type="entry name" value="ELYS"/>
    <property type="match status" value="1"/>
</dbReference>
<keyword evidence="6" id="KW-0175">Coiled coil</keyword>
<feature type="compositionally biased region" description="Polar residues" evidence="7">
    <location>
        <begin position="634"/>
        <end position="646"/>
    </location>
</feature>
<dbReference type="InterPro" id="IPR008984">
    <property type="entry name" value="SMAD_FHA_dom_sf"/>
</dbReference>
<evidence type="ECO:0000256" key="2">
    <source>
        <dbReference type="ARBA" id="ARBA00022741"/>
    </source>
</evidence>
<feature type="domain" description="Kinesin motor" evidence="8">
    <location>
        <begin position="1707"/>
        <end position="2025"/>
    </location>
</feature>
<dbReference type="InterPro" id="IPR052620">
    <property type="entry name" value="ELYS/MEL-28_NucAsmblyFactor"/>
</dbReference>
<feature type="region of interest" description="Disordered" evidence="7">
    <location>
        <begin position="1332"/>
        <end position="1394"/>
    </location>
</feature>
<dbReference type="SUPFAM" id="SSF49879">
    <property type="entry name" value="SMAD/FHA domain"/>
    <property type="match status" value="1"/>
</dbReference>
<dbReference type="Gene3D" id="2.60.200.20">
    <property type="match status" value="1"/>
</dbReference>
<dbReference type="GO" id="GO:0048731">
    <property type="term" value="P:system development"/>
    <property type="evidence" value="ECO:0007669"/>
    <property type="project" value="UniProtKB-ARBA"/>
</dbReference>
<dbReference type="OrthoDB" id="3176171at2759"/>
<comment type="caution">
    <text evidence="9">The sequence shown here is derived from an EMBL/GenBank/DDBJ whole genome shotgun (WGS) entry which is preliminary data.</text>
</comment>
<sequence>MVSSLISQYAQVVLWFCRTGLLPESADEDVLQISRPFYSFSVIKNYYIGQREELQRLAKDKWNPDCLMIDGLVAQCGERLSELWRRDEGGTGQYPPPSLHALLDLYLLENVEELTKHAIWCIRGIFPHRFLDSHRISKLVQGLWLLDHHDHENSLDLLLHPSVSPCVWAWQHSRVLQALMIQNKHSTALHYFHMMKPSITSTPLTKLCVSVLLHNRCLVEAWALLRQQVNKVSMEELLRFFYEMCQELGLMKELLKLPLQPSEQECLERFLQETGGFQNRELLMVHHLQQANYIPALQINHMLKMNLAGDRDPKMKERWNTRNSIMNQYGKVLPRAQRKLAIDRAKPYQNPSTVLREVPRPQPLSTVAKRSANKNVLSRAAFIKNVLTKIEEVWIGKDTTPEHSPLKSPKAPDALMSSPNPPTLPVPEAFVGTPINMLTKRMSRLFDLAVQPSPHAQTTPPKSLSSWSAPKHISRAPELSLLHTPQVVKRARALAASGPVFSSFTPQSILRSSLRPSPIATPTASPTRSATPPLRTKESRITFLEEIESPDMPKSFSLHWSKQLTAFKVTDLEPPSLPPGGRVEKWSEHSAEEEEDIKEPSGILMSSLKHKDALESEKMNQVLPTLERRPSLGHETSTQSAQSDSTLEFHDAPSSDDIIKTTWQLHDRLDEDDEIIVKRQESETATRTLTVEEPNANQETEHKKEVPEIEMQPEAEEEHPNKDSEVQNKESLGKRETHNFPVVPDTSLEESNQDDLANHEMTGSVPCQPIRNTEKMIREKDTKGTESTQPPIINDAVPEEEPIRESPRKSVEHSVVSKEPISELPAVSEELKDKPEALETSDLDEYVERELFGDLSPPHSHSDSKEVSESNSKPCRDGTDLGVEDEAHKSVTSSEAALSESQSVVSVNDTEELSSSEEEEYEGEEEDEKEDSGSEVEIIEEVQGNGTQQQLYLPDLQPEDQFLREQAAAVLSLVTDPQLEQVIDRCVEEEGQVVVVGLRPASLGDVCYTELKPSTTLLVPIELAAEHQELLHSAEMPEIALPVDSNNFSLVLEGDDEEPAALEMDPESLLTVQMSTKHAGDLEEEPSSNSDNIIIEHAVLEPEERFQIQELPSEMIVPEAVEPDKPVNEVQMETEVCESKSNTTDQPEKTEVVQEEQTGEKRLLRSNSDPADEAQTVEEPEEKPVKPLDQPIGNPLQEAVIGETFDVTDVCFSSQIHDSGLSAVTEDEKMPDEEVVLESSEIVPAADGRNAKLKQATEATADLKEVQRSPGRRGRKTVTFPITIMESQNDASDGERAESKVPSTPRRVTRSSRQMLESDIFLTPRRSTRRTNAEVVVEEVTSTKVTPQRKTPLKSTPRRGSRKTDNMGENDVEAQKMEDNSTVEHQSARKTRKVATVGVPEPIPEEKSLVNQANTNASPSRVTRQSSRRLSLTLESFHAISDSQNMSLVTPPRSRRKNKSTTEEKTYNETYTVDSVQLQNVSRRLTRSHHWNDREELEKPETLESTNLLESTLIERLHNEQAQESEVMTEIVRAKRRTKPVVPTMGHEEQSAEDMESTVSTQQQEQKKKKSAPSVRRTRASKAPEAETTSVSDNTSKAQGARGKKKDVSVNDTGSAPSSTRTRRATTVTDDCLQENVLADVVVEEHKAEVKTRKKRTIRATAEPEPVMVDLLSPLGSPAEAAQQKKPEDRETAAPRMNLRRRRMMEAVFPKPRERDAGSRCIITMSSNSVSIEEPRSHHLRTFTFHYSFWSHSGFIKNSDGLLVPEDEGGCYADQGCVFAGVGQGILDNALQGYNATLLAYGQTGSGKSYSMMGFGANKGLVFFSMLEIYNEQVIDLLSRSSRSASGLRVREDQQRGFYVEGLRRVACDSAVQVEQLMDQGTRTRTTAATHLNANSSRSHMLIIIQLKQIFSKECITKQSNFNLVDLAGSERQRSSGSEVDRLKEGTAINLSLTTLGNVISALAEVALGKKAVYIPYRDSVLTKLLQSALGGNSRTVMIATLSPADICYEESLSTLRYAERAKRIQNKAVVNEGPTERLVKELKAENAKLLLKLSKLDQNGRQSDQERRQERRMMQMFPYMLNINEDAQLSGVIKLFIQEGEWHVGSADSIPRTISIRGLGIQERHAIFSNQQRRVMVTPLTGAKVTVNGASITQTTELQHVDRVILGSNSTFLFIGFPSERLGDDWSRYDYDYFQSELAAAEGVHLHTLCNTPGQRSLQPSPSLLAAFYDYIKLIPMVTEANQMSQELNKGVEFKVEIKNLAMSDSKGHDLEKEIVIRVTNLKSKQVWLWSKVKFINRKFLIEEVYQRGASLPQEKDPFWDPVEPIHLGSAHLWLHSLAFRIAVDEQVEVVGPEGTEEAMLHARLVPCSPKGLSLGEEDILIDPTELLGKRLDFLLILDQCCGLQWVKELPTRGIQIGFQLFDCTEPLYTQAAWGCVNTQLDYSIQFTALNTSHTLLTYLQSNAVILQLWGLQEGCSSMTSHLQSVKKTPENNILIDSPEDLVGHPGLPHCVNISDQSVCLRRLHEDLEQLRNTNAALQKENDTLKEQLNIRTQNWYNTPSLSLPHTHAVNFLLKCLYVLIAGMECARARRGSLKSSCDAEFARVLKKEAWPEHRMECKCLQRVYPRLPTDSVRLTGRIIFTLLNDPAADSKELYSITEHQSHLEEMGEEKREGLVQLCSMLKVYLNSDVSLLPSALDPMNLLARWAELQQACQTVIVESSAEVPDSNVYMLRVLDTLMDACISLSQYDTALLYGSRTLEPYL</sequence>
<evidence type="ECO:0000256" key="3">
    <source>
        <dbReference type="ARBA" id="ARBA00022840"/>
    </source>
</evidence>
<evidence type="ECO:0000256" key="1">
    <source>
        <dbReference type="ARBA" id="ARBA00004123"/>
    </source>
</evidence>
<reference evidence="9 10" key="1">
    <citation type="journal article" date="2019" name="Genome Biol. Evol.">
        <title>Whole-Genome Sequencing of the Giant Devil Catfish, Bagarius yarrelli.</title>
        <authorList>
            <person name="Jiang W."/>
            <person name="Lv Y."/>
            <person name="Cheng L."/>
            <person name="Yang K."/>
            <person name="Chao B."/>
            <person name="Wang X."/>
            <person name="Li Y."/>
            <person name="Pan X."/>
            <person name="You X."/>
            <person name="Zhang Y."/>
            <person name="Yang J."/>
            <person name="Li J."/>
            <person name="Zhang X."/>
            <person name="Liu S."/>
            <person name="Sun C."/>
            <person name="Yang J."/>
            <person name="Shi Q."/>
        </authorList>
    </citation>
    <scope>NUCLEOTIDE SEQUENCE [LARGE SCALE GENOMIC DNA]</scope>
    <source>
        <strain evidence="9">JWS20170419001</strain>
        <tissue evidence="9">Muscle</tissue>
    </source>
</reference>
<feature type="region of interest" description="Disordered" evidence="7">
    <location>
        <begin position="399"/>
        <end position="422"/>
    </location>
</feature>
<dbReference type="GO" id="GO:0003777">
    <property type="term" value="F:microtubule motor activity"/>
    <property type="evidence" value="ECO:0007669"/>
    <property type="project" value="InterPro"/>
</dbReference>
<keyword evidence="2 5" id="KW-0547">Nucleotide-binding</keyword>
<organism evidence="9 10">
    <name type="scientific">Bagarius yarrelli</name>
    <name type="common">Goonch</name>
    <name type="synonym">Bagrus yarrelli</name>
    <dbReference type="NCBI Taxonomy" id="175774"/>
    <lineage>
        <taxon>Eukaryota</taxon>
        <taxon>Metazoa</taxon>
        <taxon>Chordata</taxon>
        <taxon>Craniata</taxon>
        <taxon>Vertebrata</taxon>
        <taxon>Euteleostomi</taxon>
        <taxon>Actinopterygii</taxon>
        <taxon>Neopterygii</taxon>
        <taxon>Teleostei</taxon>
        <taxon>Ostariophysi</taxon>
        <taxon>Siluriformes</taxon>
        <taxon>Sisoridae</taxon>
        <taxon>Sisorinae</taxon>
        <taxon>Bagarius</taxon>
    </lineage>
</organism>
<feature type="compositionally biased region" description="Basic residues" evidence="7">
    <location>
        <begin position="1567"/>
        <end position="1580"/>
    </location>
</feature>
<dbReference type="PRINTS" id="PR00380">
    <property type="entry name" value="KINESINHEAVY"/>
</dbReference>
<dbReference type="GO" id="GO:0005634">
    <property type="term" value="C:nucleus"/>
    <property type="evidence" value="ECO:0007669"/>
    <property type="project" value="UniProtKB-SubCell"/>
</dbReference>
<dbReference type="CDD" id="cd22709">
    <property type="entry name" value="FHA_KIF28P"/>
    <property type="match status" value="1"/>
</dbReference>
<feature type="compositionally biased region" description="Low complexity" evidence="7">
    <location>
        <begin position="515"/>
        <end position="533"/>
    </location>
</feature>
<dbReference type="GO" id="GO:0008017">
    <property type="term" value="F:microtubule binding"/>
    <property type="evidence" value="ECO:0007669"/>
    <property type="project" value="InterPro"/>
</dbReference>
<dbReference type="SMART" id="SM00129">
    <property type="entry name" value="KISc"/>
    <property type="match status" value="1"/>
</dbReference>
<feature type="compositionally biased region" description="Acidic residues" evidence="7">
    <location>
        <begin position="1170"/>
        <end position="1181"/>
    </location>
</feature>
<dbReference type="InterPro" id="IPR001752">
    <property type="entry name" value="Kinesin_motor_dom"/>
</dbReference>
<keyword evidence="5" id="KW-0505">Motor protein</keyword>
<feature type="compositionally biased region" description="Basic and acidic residues" evidence="7">
    <location>
        <begin position="1146"/>
        <end position="1163"/>
    </location>
</feature>
<dbReference type="GO" id="GO:0007018">
    <property type="term" value="P:microtubule-based movement"/>
    <property type="evidence" value="ECO:0007669"/>
    <property type="project" value="InterPro"/>
</dbReference>
<keyword evidence="4" id="KW-0539">Nucleus</keyword>
<keyword evidence="3 5" id="KW-0067">ATP-binding</keyword>
<feature type="compositionally biased region" description="Acidic residues" evidence="7">
    <location>
        <begin position="909"/>
        <end position="935"/>
    </location>
</feature>
<keyword evidence="10" id="KW-1185">Reference proteome</keyword>
<evidence type="ECO:0000313" key="9">
    <source>
        <dbReference type="EMBL" id="TTO79331.1"/>
    </source>
</evidence>
<accession>A0A556VU34</accession>
<dbReference type="SUPFAM" id="SSF52540">
    <property type="entry name" value="P-loop containing nucleoside triphosphate hydrolases"/>
    <property type="match status" value="1"/>
</dbReference>
<feature type="region of interest" description="Disordered" evidence="7">
    <location>
        <begin position="1134"/>
        <end position="1193"/>
    </location>
</feature>
<feature type="compositionally biased region" description="Polar residues" evidence="7">
    <location>
        <begin position="1587"/>
        <end position="1598"/>
    </location>
</feature>
<feature type="compositionally biased region" description="Basic and acidic residues" evidence="7">
    <location>
        <begin position="718"/>
        <end position="738"/>
    </location>
</feature>
<feature type="region of interest" description="Disordered" evidence="7">
    <location>
        <begin position="1443"/>
        <end position="1467"/>
    </location>
</feature>
<dbReference type="Proteomes" id="UP000319801">
    <property type="component" value="Unassembled WGS sequence"/>
</dbReference>
<feature type="region of interest" description="Disordered" evidence="7">
    <location>
        <begin position="571"/>
        <end position="603"/>
    </location>
</feature>
<dbReference type="EMBL" id="VCAZ01000255">
    <property type="protein sequence ID" value="TTO79331.1"/>
    <property type="molecule type" value="Genomic_DNA"/>
</dbReference>
<evidence type="ECO:0000256" key="4">
    <source>
        <dbReference type="ARBA" id="ARBA00023242"/>
    </source>
</evidence>
<name>A0A556VU34_BAGYA</name>
<feature type="binding site" evidence="5">
    <location>
        <begin position="1802"/>
        <end position="1809"/>
    </location>
    <ligand>
        <name>ATP</name>
        <dbReference type="ChEBI" id="CHEBI:30616"/>
    </ligand>
</feature>
<dbReference type="PANTHER" id="PTHR21583:SF8">
    <property type="entry name" value="PROTEIN ELYS"/>
    <property type="match status" value="1"/>
</dbReference>
<feature type="compositionally biased region" description="Basic and acidic residues" evidence="7">
    <location>
        <begin position="801"/>
        <end position="816"/>
    </location>
</feature>
<feature type="region of interest" description="Disordered" evidence="7">
    <location>
        <begin position="680"/>
        <end position="935"/>
    </location>
</feature>
<dbReference type="Gene3D" id="1.10.220.160">
    <property type="match status" value="1"/>
</dbReference>
<comment type="similarity">
    <text evidence="5">Belongs to the TRAFAC class myosin-kinesin ATPase superfamily. Kinesin family.</text>
</comment>
<feature type="coiled-coil region" evidence="6">
    <location>
        <begin position="2522"/>
        <end position="2556"/>
    </location>
</feature>
<dbReference type="Pfam" id="PF00225">
    <property type="entry name" value="Kinesin"/>
    <property type="match status" value="2"/>
</dbReference>
<feature type="compositionally biased region" description="Polar residues" evidence="7">
    <location>
        <begin position="890"/>
        <end position="908"/>
    </location>
</feature>
<feature type="compositionally biased region" description="Basic and acidic residues" evidence="7">
    <location>
        <begin position="860"/>
        <end position="889"/>
    </location>
</feature>
<dbReference type="FunFam" id="2.60.200.20:FF:000034">
    <property type="entry name" value="kinesin-like protein KIF28P"/>
    <property type="match status" value="1"/>
</dbReference>
<evidence type="ECO:0000256" key="7">
    <source>
        <dbReference type="SAM" id="MobiDB-lite"/>
    </source>
</evidence>
<feature type="compositionally biased region" description="Low complexity" evidence="7">
    <location>
        <begin position="1334"/>
        <end position="1346"/>
    </location>
</feature>
<feature type="compositionally biased region" description="Basic and acidic residues" evidence="7">
    <location>
        <begin position="772"/>
        <end position="784"/>
    </location>
</feature>
<dbReference type="GO" id="GO:0005524">
    <property type="term" value="F:ATP binding"/>
    <property type="evidence" value="ECO:0007669"/>
    <property type="project" value="UniProtKB-UniRule"/>
</dbReference>
<proteinExistence type="inferred from homology"/>
<comment type="subcellular location">
    <subcellularLocation>
        <location evidence="1">Nucleus</location>
    </subcellularLocation>
</comment>
<dbReference type="PROSITE" id="PS50067">
    <property type="entry name" value="KINESIN_MOTOR_2"/>
    <property type="match status" value="1"/>
</dbReference>
<gene>
    <name evidence="9" type="ORF">Baya_16012</name>
</gene>
<dbReference type="InterPro" id="IPR025151">
    <property type="entry name" value="ELYS_dom"/>
</dbReference>
<feature type="region of interest" description="Disordered" evidence="7">
    <location>
        <begin position="513"/>
        <end position="537"/>
    </location>
</feature>